<name>A0A913X8W9_EXADI</name>
<keyword evidence="3" id="KW-0407">Ion channel</keyword>
<dbReference type="GO" id="GO:0034703">
    <property type="term" value="C:cation channel complex"/>
    <property type="evidence" value="ECO:0007669"/>
    <property type="project" value="TreeGrafter"/>
</dbReference>
<keyword evidence="4" id="KW-1133">Transmembrane helix</keyword>
<evidence type="ECO:0008006" key="7">
    <source>
        <dbReference type="Google" id="ProtNLM"/>
    </source>
</evidence>
<keyword evidence="4" id="KW-0812">Transmembrane</keyword>
<evidence type="ECO:0000313" key="5">
    <source>
        <dbReference type="EnsemblMetazoa" id="XP_020900750.1"/>
    </source>
</evidence>
<evidence type="ECO:0000256" key="4">
    <source>
        <dbReference type="SAM" id="Phobius"/>
    </source>
</evidence>
<feature type="transmembrane region" description="Helical" evidence="4">
    <location>
        <begin position="111"/>
        <end position="136"/>
    </location>
</feature>
<dbReference type="RefSeq" id="XP_020900750.1">
    <property type="nucleotide sequence ID" value="XM_021045091.2"/>
</dbReference>
<keyword evidence="1" id="KW-0813">Transport</keyword>
<proteinExistence type="predicted"/>
<dbReference type="KEGG" id="epa:110239344"/>
<sequence>MFLTLRVFGHIMESSKNTGRIQIALFQIIGAVIAIFGQFVATLLAFSFAITKVYVVEISYKAMDNSTAHGFCENNEDGMPCWWRSLLHLVWSLLGIADLDPLKSSDGPSNILAQLLYGLFLIMAVVMMMNMMIALLSNTYQHVEV</sequence>
<dbReference type="AlphaFoldDB" id="A0A913X8W9"/>
<dbReference type="PANTHER" id="PTHR10117">
    <property type="entry name" value="TRANSIENT RECEPTOR POTENTIAL CHANNEL"/>
    <property type="match status" value="1"/>
</dbReference>
<dbReference type="Proteomes" id="UP000887567">
    <property type="component" value="Unplaced"/>
</dbReference>
<feature type="transmembrane region" description="Helical" evidence="4">
    <location>
        <begin position="21"/>
        <end position="50"/>
    </location>
</feature>
<dbReference type="GO" id="GO:0070679">
    <property type="term" value="F:inositol 1,4,5 trisphosphate binding"/>
    <property type="evidence" value="ECO:0007669"/>
    <property type="project" value="TreeGrafter"/>
</dbReference>
<accession>A0A913X8W9</accession>
<evidence type="ECO:0000313" key="6">
    <source>
        <dbReference type="Proteomes" id="UP000887567"/>
    </source>
</evidence>
<keyword evidence="2" id="KW-0406">Ion transport</keyword>
<keyword evidence="4" id="KW-0472">Membrane</keyword>
<dbReference type="InterPro" id="IPR002153">
    <property type="entry name" value="TRPC_channel"/>
</dbReference>
<dbReference type="GO" id="GO:0015279">
    <property type="term" value="F:store-operated calcium channel activity"/>
    <property type="evidence" value="ECO:0007669"/>
    <property type="project" value="TreeGrafter"/>
</dbReference>
<evidence type="ECO:0000256" key="3">
    <source>
        <dbReference type="ARBA" id="ARBA00023303"/>
    </source>
</evidence>
<reference evidence="5" key="1">
    <citation type="submission" date="2022-11" db="UniProtKB">
        <authorList>
            <consortium name="EnsemblMetazoa"/>
        </authorList>
    </citation>
    <scope>IDENTIFICATION</scope>
</reference>
<dbReference type="OrthoDB" id="5981058at2759"/>
<dbReference type="PANTHER" id="PTHR10117:SF54">
    <property type="entry name" value="TRANSIENT RECEPTOR POTENTIAL-GAMMA PROTEIN"/>
    <property type="match status" value="1"/>
</dbReference>
<keyword evidence="6" id="KW-1185">Reference proteome</keyword>
<protein>
    <recommendedName>
        <fullName evidence="7">Ion transport domain-containing protein</fullName>
    </recommendedName>
</protein>
<dbReference type="GO" id="GO:0005886">
    <property type="term" value="C:plasma membrane"/>
    <property type="evidence" value="ECO:0007669"/>
    <property type="project" value="TreeGrafter"/>
</dbReference>
<dbReference type="GeneID" id="110239344"/>
<evidence type="ECO:0000256" key="2">
    <source>
        <dbReference type="ARBA" id="ARBA00023065"/>
    </source>
</evidence>
<organism evidence="5 6">
    <name type="scientific">Exaiptasia diaphana</name>
    <name type="common">Tropical sea anemone</name>
    <name type="synonym">Aiptasia pulchella</name>
    <dbReference type="NCBI Taxonomy" id="2652724"/>
    <lineage>
        <taxon>Eukaryota</taxon>
        <taxon>Metazoa</taxon>
        <taxon>Cnidaria</taxon>
        <taxon>Anthozoa</taxon>
        <taxon>Hexacorallia</taxon>
        <taxon>Actiniaria</taxon>
        <taxon>Aiptasiidae</taxon>
        <taxon>Exaiptasia</taxon>
    </lineage>
</organism>
<dbReference type="GO" id="GO:0051480">
    <property type="term" value="P:regulation of cytosolic calcium ion concentration"/>
    <property type="evidence" value="ECO:0007669"/>
    <property type="project" value="TreeGrafter"/>
</dbReference>
<evidence type="ECO:0000256" key="1">
    <source>
        <dbReference type="ARBA" id="ARBA00022448"/>
    </source>
</evidence>
<dbReference type="EnsemblMetazoa" id="XM_021045091.2">
    <property type="protein sequence ID" value="XP_020900750.1"/>
    <property type="gene ID" value="LOC110239344"/>
</dbReference>